<name>A0A4Q1BEM0_TREME</name>
<proteinExistence type="predicted"/>
<evidence type="ECO:0000313" key="1">
    <source>
        <dbReference type="EMBL" id="RXK35635.1"/>
    </source>
</evidence>
<dbReference type="EMBL" id="SDIL01000128">
    <property type="protein sequence ID" value="RXK35635.1"/>
    <property type="molecule type" value="Genomic_DNA"/>
</dbReference>
<gene>
    <name evidence="1" type="ORF">M231_07115</name>
</gene>
<dbReference type="Proteomes" id="UP000289152">
    <property type="component" value="Unassembled WGS sequence"/>
</dbReference>
<keyword evidence="2" id="KW-1185">Reference proteome</keyword>
<dbReference type="AlphaFoldDB" id="A0A4Q1BEM0"/>
<evidence type="ECO:0000313" key="2">
    <source>
        <dbReference type="Proteomes" id="UP000289152"/>
    </source>
</evidence>
<organism evidence="1 2">
    <name type="scientific">Tremella mesenterica</name>
    <name type="common">Jelly fungus</name>
    <dbReference type="NCBI Taxonomy" id="5217"/>
    <lineage>
        <taxon>Eukaryota</taxon>
        <taxon>Fungi</taxon>
        <taxon>Dikarya</taxon>
        <taxon>Basidiomycota</taxon>
        <taxon>Agaricomycotina</taxon>
        <taxon>Tremellomycetes</taxon>
        <taxon>Tremellales</taxon>
        <taxon>Tremellaceae</taxon>
        <taxon>Tremella</taxon>
    </lineage>
</organism>
<dbReference type="InParanoid" id="A0A4Q1BEM0"/>
<reference evidence="1 2" key="1">
    <citation type="submission" date="2016-06" db="EMBL/GenBank/DDBJ databases">
        <title>Evolution of pathogenesis and genome organization in the Tremellales.</title>
        <authorList>
            <person name="Cuomo C."/>
            <person name="Litvintseva A."/>
            <person name="Heitman J."/>
            <person name="Chen Y."/>
            <person name="Sun S."/>
            <person name="Springer D."/>
            <person name="Dromer F."/>
            <person name="Young S."/>
            <person name="Zeng Q."/>
            <person name="Chapman S."/>
            <person name="Gujja S."/>
            <person name="Saif S."/>
            <person name="Birren B."/>
        </authorList>
    </citation>
    <scope>NUCLEOTIDE SEQUENCE [LARGE SCALE GENOMIC DNA]</scope>
    <source>
        <strain evidence="1 2">ATCC 28783</strain>
    </source>
</reference>
<sequence>MFVHDSRRVTGTDCLEVKAESNKHRSEKIRSHRISYFRPIGSWFALAESASSRRGGVEAAWLPYQIQVTKGTKGLVILAWMLDGSAEGQFQSVRAHGTPVYCAAHDGRGCRISEESDMCDREIRKRKSEKSPCDSSALRLPWTTFFSCSSLALLLTSPSDLDHWR</sequence>
<comment type="caution">
    <text evidence="1">The sequence shown here is derived from an EMBL/GenBank/DDBJ whole genome shotgun (WGS) entry which is preliminary data.</text>
</comment>
<protein>
    <submittedName>
        <fullName evidence="1">Uncharacterized protein</fullName>
    </submittedName>
</protein>
<accession>A0A4Q1BEM0</accession>